<reference evidence="4" key="1">
    <citation type="submission" date="2018-08" db="EMBL/GenBank/DDBJ databases">
        <authorList>
            <person name="Rossello M."/>
        </authorList>
    </citation>
    <scope>NUCLEOTIDE SEQUENCE [LARGE SCALE GENOMIC DNA]</scope>
    <source>
        <strain evidence="4">cv. Chinese Spring</strain>
    </source>
</reference>
<dbReference type="SMART" id="SM00822">
    <property type="entry name" value="PKS_KR"/>
    <property type="match status" value="1"/>
</dbReference>
<dbReference type="Proteomes" id="UP000019116">
    <property type="component" value="Chromosome 4A"/>
</dbReference>
<dbReference type="InterPro" id="IPR036291">
    <property type="entry name" value="NAD(P)-bd_dom_sf"/>
</dbReference>
<dbReference type="PANTHER" id="PTHR42898:SF21">
    <property type="entry name" value="TROPINONE REDUCTASE"/>
    <property type="match status" value="1"/>
</dbReference>
<dbReference type="InterPro" id="IPR045000">
    <property type="entry name" value="TR"/>
</dbReference>
<dbReference type="AlphaFoldDB" id="A0A3B6I0C3"/>
<accession>A0A3B6I0C3</accession>
<dbReference type="InterPro" id="IPR020904">
    <property type="entry name" value="Sc_DH/Rdtase_CS"/>
</dbReference>
<evidence type="ECO:0000259" key="3">
    <source>
        <dbReference type="SMART" id="SM00822"/>
    </source>
</evidence>
<protein>
    <recommendedName>
        <fullName evidence="3">Ketoreductase domain-containing protein</fullName>
    </recommendedName>
</protein>
<dbReference type="Gramene" id="TraesCLE_scaffold_031716_01G000600.1">
    <property type="protein sequence ID" value="TraesCLE_scaffold_031716_01G000600.1"/>
    <property type="gene ID" value="TraesCLE_scaffold_031716_01G000600"/>
</dbReference>
<organism evidence="4">
    <name type="scientific">Triticum aestivum</name>
    <name type="common">Wheat</name>
    <dbReference type="NCBI Taxonomy" id="4565"/>
    <lineage>
        <taxon>Eukaryota</taxon>
        <taxon>Viridiplantae</taxon>
        <taxon>Streptophyta</taxon>
        <taxon>Embryophyta</taxon>
        <taxon>Tracheophyta</taxon>
        <taxon>Spermatophyta</taxon>
        <taxon>Magnoliopsida</taxon>
        <taxon>Liliopsida</taxon>
        <taxon>Poales</taxon>
        <taxon>Poaceae</taxon>
        <taxon>BOP clade</taxon>
        <taxon>Pooideae</taxon>
        <taxon>Triticodae</taxon>
        <taxon>Triticeae</taxon>
        <taxon>Triticinae</taxon>
        <taxon>Triticum</taxon>
    </lineage>
</organism>
<dbReference type="OrthoDB" id="417891at2759"/>
<dbReference type="FunFam" id="3.40.50.720:FF:000084">
    <property type="entry name" value="Short-chain dehydrogenase reductase"/>
    <property type="match status" value="1"/>
</dbReference>
<proteinExistence type="predicted"/>
<dbReference type="Gramene" id="TraesCS4A02G327900.1">
    <property type="protein sequence ID" value="TraesCS4A02G327900.1"/>
    <property type="gene ID" value="TraesCS4A02G327900"/>
</dbReference>
<keyword evidence="2" id="KW-0560">Oxidoreductase</keyword>
<dbReference type="InterPro" id="IPR057326">
    <property type="entry name" value="KR_dom"/>
</dbReference>
<dbReference type="Pfam" id="PF13561">
    <property type="entry name" value="adh_short_C2"/>
    <property type="match status" value="1"/>
</dbReference>
<dbReference type="Gramene" id="TraesCS4A03G0814500.1">
    <property type="protein sequence ID" value="TraesCS4A03G0814500.1.CDS"/>
    <property type="gene ID" value="TraesCS4A03G0814500"/>
</dbReference>
<evidence type="ECO:0000313" key="5">
    <source>
        <dbReference type="Proteomes" id="UP000019116"/>
    </source>
</evidence>
<dbReference type="PRINTS" id="PR00080">
    <property type="entry name" value="SDRFAMILY"/>
</dbReference>
<dbReference type="STRING" id="4565.A0A3B6I0C3"/>
<dbReference type="PRINTS" id="PR00081">
    <property type="entry name" value="GDHRDH"/>
</dbReference>
<feature type="domain" description="Ketoreductase" evidence="3">
    <location>
        <begin position="76"/>
        <end position="269"/>
    </location>
</feature>
<dbReference type="PROSITE" id="PS00061">
    <property type="entry name" value="ADH_SHORT"/>
    <property type="match status" value="1"/>
</dbReference>
<dbReference type="Gramene" id="TraesCAD_scaffold_086838_01G000100.1">
    <property type="protein sequence ID" value="TraesCAD_scaffold_086838_01G000100.1"/>
    <property type="gene ID" value="TraesCAD_scaffold_086838_01G000100"/>
</dbReference>
<evidence type="ECO:0000256" key="2">
    <source>
        <dbReference type="ARBA" id="ARBA00023002"/>
    </source>
</evidence>
<evidence type="ECO:0000256" key="1">
    <source>
        <dbReference type="ARBA" id="ARBA00022857"/>
    </source>
</evidence>
<dbReference type="SUPFAM" id="SSF51735">
    <property type="entry name" value="NAD(P)-binding Rossmann-fold domains"/>
    <property type="match status" value="1"/>
</dbReference>
<dbReference type="Gene3D" id="3.40.50.720">
    <property type="entry name" value="NAD(P)-binding Rossmann-like Domain"/>
    <property type="match status" value="1"/>
</dbReference>
<keyword evidence="1" id="KW-0521">NADP</keyword>
<dbReference type="Gramene" id="TraesROB_scaffold_081584_01G000700.1">
    <property type="protein sequence ID" value="TraesROB_scaffold_081584_01G000700.1"/>
    <property type="gene ID" value="TraesROB_scaffold_081584_01G000700"/>
</dbReference>
<dbReference type="PaxDb" id="4565-Traes_4AL_43FF0DEB1.1"/>
<dbReference type="SMR" id="A0A3B6I0C3"/>
<dbReference type="EnsemblPlants" id="TraesCS4A02G327900.1">
    <property type="protein sequence ID" value="TraesCS4A02G327900.1"/>
    <property type="gene ID" value="TraesCS4A02G327900"/>
</dbReference>
<keyword evidence="5" id="KW-1185">Reference proteome</keyword>
<dbReference type="PANTHER" id="PTHR42898">
    <property type="entry name" value="TROPINONE REDUCTASE"/>
    <property type="match status" value="1"/>
</dbReference>
<sequence>MVKINHYQTARLTCCVLICGVPSCLGPAIKETHIHVAQCQVLPTTNRHFSHLSERQREMAVAGCGSREERWSLAGATALVTGGSKGIGHAIVEELAGFGARVHTCSRNAAELEECRRLWEEKNLRVTVSVCDVLVRAQREKLMETVRQTFDGKLDILVNNAGQFWFKPADECTAEDFSNLMTTNLEASFHLSQLARPLLIHASIAGGGSIINMSSIGGSIAFVGSTIYAITKGALNQLTRNLATEWAPNKIRVNGVAPGFVTTDMIKDVDSEYMKQENSKTLLGRSGKPVEIASAVSFLCMPAASYITGQVICIDGGRTISS</sequence>
<name>A0A3B6I0C3_WHEAT</name>
<reference evidence="4" key="2">
    <citation type="submission" date="2018-10" db="UniProtKB">
        <authorList>
            <consortium name="EnsemblPlants"/>
        </authorList>
    </citation>
    <scope>IDENTIFICATION</scope>
</reference>
<dbReference type="InterPro" id="IPR002347">
    <property type="entry name" value="SDR_fam"/>
</dbReference>
<dbReference type="GO" id="GO:0016491">
    <property type="term" value="F:oxidoreductase activity"/>
    <property type="evidence" value="ECO:0007669"/>
    <property type="project" value="UniProtKB-KW"/>
</dbReference>
<evidence type="ECO:0000313" key="4">
    <source>
        <dbReference type="EnsemblPlants" id="TraesCS4A02G327900.1"/>
    </source>
</evidence>
<dbReference type="OMA" id="VSPAWTW"/>